<dbReference type="GO" id="GO:0005525">
    <property type="term" value="F:GTP binding"/>
    <property type="evidence" value="ECO:0007669"/>
    <property type="project" value="UniProtKB-UniRule"/>
</dbReference>
<protein>
    <recommendedName>
        <fullName evidence="4 14">tRNA(His) guanylyltransferase</fullName>
        <ecNumber evidence="3 14">2.7.7.79</ecNumber>
    </recommendedName>
    <alternativeName>
        <fullName evidence="12 14">tRNA-histidine guanylyltransferase</fullName>
    </alternativeName>
</protein>
<dbReference type="InterPro" id="IPR025845">
    <property type="entry name" value="Thg1_C_dom"/>
</dbReference>
<evidence type="ECO:0000256" key="16">
    <source>
        <dbReference type="PIRSR" id="PIRSR028980-2"/>
    </source>
</evidence>
<dbReference type="Gene3D" id="3.30.70.3000">
    <property type="match status" value="1"/>
</dbReference>
<comment type="catalytic activity">
    <reaction evidence="13 14">
        <text>a 5'-end ribonucleotide-tRNA(His) + GTP + ATP + H2O = a 5'-end phospho-guanosine-ribonucleotide-tRNA(His) + AMP + 2 diphosphate + H(+)</text>
        <dbReference type="Rhea" id="RHEA:54564"/>
        <dbReference type="Rhea" id="RHEA-COMP:14193"/>
        <dbReference type="Rhea" id="RHEA-COMP:14917"/>
        <dbReference type="ChEBI" id="CHEBI:15377"/>
        <dbReference type="ChEBI" id="CHEBI:15378"/>
        <dbReference type="ChEBI" id="CHEBI:30616"/>
        <dbReference type="ChEBI" id="CHEBI:33019"/>
        <dbReference type="ChEBI" id="CHEBI:37565"/>
        <dbReference type="ChEBI" id="CHEBI:138282"/>
        <dbReference type="ChEBI" id="CHEBI:141847"/>
        <dbReference type="ChEBI" id="CHEBI:456215"/>
        <dbReference type="EC" id="2.7.7.79"/>
    </reaction>
</comment>
<keyword evidence="9 14" id="KW-0547">Nucleotide-binding</keyword>
<evidence type="ECO:0000256" key="13">
    <source>
        <dbReference type="ARBA" id="ARBA00047281"/>
    </source>
</evidence>
<dbReference type="GO" id="GO:0008193">
    <property type="term" value="F:tRNA guanylyltransferase activity"/>
    <property type="evidence" value="ECO:0007669"/>
    <property type="project" value="UniProtKB-UniRule"/>
</dbReference>
<reference evidence="20" key="1">
    <citation type="journal article" date="2019" name="G3 (Bethesda)">
        <title>Genome Assemblies of Two Rare Opportunistic Yeast Pathogens: Diutina rugosa (syn. Candida rugosa) and Trichomonascus ciferrii (syn. Candida ciferrii).</title>
        <authorList>
            <person name="Mixao V."/>
            <person name="Saus E."/>
            <person name="Hansen A.P."/>
            <person name="Lass-Florl C."/>
            <person name="Gabaldon T."/>
        </authorList>
    </citation>
    <scope>NUCLEOTIDE SEQUENCE</scope>
    <source>
        <strain evidence="20">CBS 4856</strain>
    </source>
</reference>
<dbReference type="VEuPathDB" id="FungiDB:TRICI_005377"/>
<feature type="binding site" evidence="16">
    <location>
        <position position="57"/>
    </location>
    <ligand>
        <name>Mg(2+)</name>
        <dbReference type="ChEBI" id="CHEBI:18420"/>
        <label>1</label>
        <note>catalytic</note>
    </ligand>
</feature>
<accession>A0A642USW2</accession>
<dbReference type="OrthoDB" id="62560at2759"/>
<comment type="function">
    <text evidence="1 14">Adds a GMP to the 5'-end of tRNA(His) after transcription and RNase P cleavage.</text>
</comment>
<sequence>MGACLQKTTALIFSLCWSTLGWDKTENNMAKSRFEYVKEYERTDRLLPETWIVIRVDGRGFHKFSNFYEFEKPNDERALGVMNDAAEAVVRAIPDVMLAYGDSDEYSFLLRRGCELFERRESKLVSTFASTFTANYMHSWSCRFPDKPLQAHHLPTFDSRAVLYPTVKTVRDYLSWRQADCHINNLYNTAFWTLVQKGGLTPQEAEGRLCGTVSSDKHEILFSEFGINYNNEPEMYKKGTILVREPESEADRMEVGNKLASGELSPRQLDRLLKKKNVQVKKLHVDLIRDPFWNERPWILS</sequence>
<keyword evidence="17" id="KW-0732">Signal</keyword>
<evidence type="ECO:0000313" key="20">
    <source>
        <dbReference type="EMBL" id="KAA8904896.1"/>
    </source>
</evidence>
<feature type="binding site" evidence="16">
    <location>
        <position position="57"/>
    </location>
    <ligand>
        <name>Mg(2+)</name>
        <dbReference type="ChEBI" id="CHEBI:18420"/>
        <label>2</label>
        <note>catalytic</note>
    </ligand>
</feature>
<evidence type="ECO:0000256" key="14">
    <source>
        <dbReference type="PIRNR" id="PIRNR028980"/>
    </source>
</evidence>
<dbReference type="InterPro" id="IPR024956">
    <property type="entry name" value="tRNAHis_GuaTrfase_cat"/>
</dbReference>
<dbReference type="Pfam" id="PF04446">
    <property type="entry name" value="Thg1"/>
    <property type="match status" value="1"/>
</dbReference>
<evidence type="ECO:0000256" key="12">
    <source>
        <dbReference type="ARBA" id="ARBA00032480"/>
    </source>
</evidence>
<dbReference type="InterPro" id="IPR007537">
    <property type="entry name" value="tRNAHis_GuaTrfase_Thg1"/>
</dbReference>
<evidence type="ECO:0000259" key="19">
    <source>
        <dbReference type="Pfam" id="PF14413"/>
    </source>
</evidence>
<dbReference type="AlphaFoldDB" id="A0A642USW2"/>
<evidence type="ECO:0000256" key="9">
    <source>
        <dbReference type="ARBA" id="ARBA00022741"/>
    </source>
</evidence>
<keyword evidence="8 14" id="KW-0479">Metal-binding</keyword>
<keyword evidence="10 14" id="KW-0460">Magnesium</keyword>
<comment type="similarity">
    <text evidence="2 14">Belongs to the tRNA(His) guanylyltransferase family.</text>
</comment>
<dbReference type="GO" id="GO:0006400">
    <property type="term" value="P:tRNA modification"/>
    <property type="evidence" value="ECO:0007669"/>
    <property type="project" value="UniProtKB-UniRule"/>
</dbReference>
<evidence type="ECO:0000256" key="3">
    <source>
        <dbReference type="ARBA" id="ARBA00012511"/>
    </source>
</evidence>
<feature type="binding site" evidence="16">
    <location>
        <position position="104"/>
    </location>
    <ligand>
        <name>Mg(2+)</name>
        <dbReference type="ChEBI" id="CHEBI:18420"/>
        <label>1</label>
        <note>catalytic</note>
    </ligand>
</feature>
<gene>
    <name evidence="20" type="ORF">TRICI_005377</name>
</gene>
<evidence type="ECO:0000256" key="8">
    <source>
        <dbReference type="ARBA" id="ARBA00022723"/>
    </source>
</evidence>
<dbReference type="FunFam" id="3.30.70.3000:FF:000001">
    <property type="entry name" value="tRNA(His) guanylyltransferase"/>
    <property type="match status" value="1"/>
</dbReference>
<dbReference type="Proteomes" id="UP000761534">
    <property type="component" value="Unassembled WGS sequence"/>
</dbReference>
<evidence type="ECO:0000256" key="2">
    <source>
        <dbReference type="ARBA" id="ARBA00010113"/>
    </source>
</evidence>
<keyword evidence="11 14" id="KW-0342">GTP-binding</keyword>
<keyword evidence="5 14" id="KW-0808">Transferase</keyword>
<evidence type="ECO:0000256" key="15">
    <source>
        <dbReference type="PIRSR" id="PIRSR028980-1"/>
    </source>
</evidence>
<feature type="binding site" evidence="15">
    <location>
        <begin position="57"/>
        <end position="62"/>
    </location>
    <ligand>
        <name>GTP</name>
        <dbReference type="ChEBI" id="CHEBI:37565"/>
    </ligand>
</feature>
<feature type="binding site" evidence="16">
    <location>
        <position position="104"/>
    </location>
    <ligand>
        <name>Mg(2+)</name>
        <dbReference type="ChEBI" id="CHEBI:18420"/>
        <label>2</label>
        <note>catalytic</note>
    </ligand>
</feature>
<keyword evidence="7 14" id="KW-0548">Nucleotidyltransferase</keyword>
<evidence type="ECO:0000256" key="17">
    <source>
        <dbReference type="SAM" id="SignalP"/>
    </source>
</evidence>
<keyword evidence="21" id="KW-1185">Reference proteome</keyword>
<dbReference type="PIRSF" id="PIRSF028980">
    <property type="entry name" value="tRNAHis_guanylyltransferase"/>
    <property type="match status" value="1"/>
</dbReference>
<feature type="signal peptide" evidence="17">
    <location>
        <begin position="1"/>
        <end position="21"/>
    </location>
</feature>
<dbReference type="Pfam" id="PF14413">
    <property type="entry name" value="Thg1C"/>
    <property type="match status" value="1"/>
</dbReference>
<evidence type="ECO:0000256" key="11">
    <source>
        <dbReference type="ARBA" id="ARBA00023134"/>
    </source>
</evidence>
<dbReference type="InterPro" id="IPR038469">
    <property type="entry name" value="tRNAHis_GuaTrfase_Thg1_sf"/>
</dbReference>
<dbReference type="GO" id="GO:0000287">
    <property type="term" value="F:magnesium ion binding"/>
    <property type="evidence" value="ECO:0007669"/>
    <property type="project" value="UniProtKB-UniRule"/>
</dbReference>
<feature type="domain" description="Thg1 C-terminal" evidence="19">
    <location>
        <begin position="168"/>
        <end position="288"/>
    </location>
</feature>
<proteinExistence type="inferred from homology"/>
<comment type="cofactor">
    <cofactor evidence="16">
        <name>Mg(2+)</name>
        <dbReference type="ChEBI" id="CHEBI:18420"/>
    </cofactor>
    <text evidence="16">Binds 2 magnesium ions per subunit.</text>
</comment>
<name>A0A642USW2_9ASCO</name>
<feature type="chain" id="PRO_5024800818" description="tRNA(His) guanylyltransferase" evidence="17">
    <location>
        <begin position="22"/>
        <end position="301"/>
    </location>
</feature>
<evidence type="ECO:0000259" key="18">
    <source>
        <dbReference type="Pfam" id="PF04446"/>
    </source>
</evidence>
<feature type="binding site" evidence="16">
    <location>
        <position position="58"/>
    </location>
    <ligand>
        <name>Mg(2+)</name>
        <dbReference type="ChEBI" id="CHEBI:18420"/>
        <label>1</label>
        <note>catalytic</note>
    </ligand>
</feature>
<dbReference type="PANTHER" id="PTHR12729:SF6">
    <property type="entry name" value="TRNA(HIS) GUANYLYLTRANSFERASE-RELATED"/>
    <property type="match status" value="1"/>
</dbReference>
<dbReference type="EC" id="2.7.7.79" evidence="3 14"/>
<feature type="binding site" evidence="15">
    <location>
        <begin position="103"/>
        <end position="104"/>
    </location>
    <ligand>
        <name>GTP</name>
        <dbReference type="ChEBI" id="CHEBI:37565"/>
    </ligand>
</feature>
<evidence type="ECO:0000256" key="10">
    <source>
        <dbReference type="ARBA" id="ARBA00022842"/>
    </source>
</evidence>
<dbReference type="PANTHER" id="PTHR12729">
    <property type="entry name" value="TRNA(HIS) GUANYLYLTRANSFERASE-RELATED"/>
    <property type="match status" value="1"/>
</dbReference>
<evidence type="ECO:0000256" key="6">
    <source>
        <dbReference type="ARBA" id="ARBA00022694"/>
    </source>
</evidence>
<keyword evidence="6 14" id="KW-0819">tRNA processing</keyword>
<evidence type="ECO:0000256" key="7">
    <source>
        <dbReference type="ARBA" id="ARBA00022695"/>
    </source>
</evidence>
<evidence type="ECO:0000256" key="5">
    <source>
        <dbReference type="ARBA" id="ARBA00022679"/>
    </source>
</evidence>
<evidence type="ECO:0000256" key="4">
    <source>
        <dbReference type="ARBA" id="ARBA00015443"/>
    </source>
</evidence>
<evidence type="ECO:0000256" key="1">
    <source>
        <dbReference type="ARBA" id="ARBA00002939"/>
    </source>
</evidence>
<feature type="domain" description="tRNAHis guanylyltransferase catalytic" evidence="18">
    <location>
        <begin position="34"/>
        <end position="165"/>
    </location>
</feature>
<organism evidence="20 21">
    <name type="scientific">Trichomonascus ciferrii</name>
    <dbReference type="NCBI Taxonomy" id="44093"/>
    <lineage>
        <taxon>Eukaryota</taxon>
        <taxon>Fungi</taxon>
        <taxon>Dikarya</taxon>
        <taxon>Ascomycota</taxon>
        <taxon>Saccharomycotina</taxon>
        <taxon>Dipodascomycetes</taxon>
        <taxon>Dipodascales</taxon>
        <taxon>Trichomonascaceae</taxon>
        <taxon>Trichomonascus</taxon>
        <taxon>Trichomonascus ciferrii complex</taxon>
    </lineage>
</organism>
<evidence type="ECO:0000313" key="21">
    <source>
        <dbReference type="Proteomes" id="UP000761534"/>
    </source>
</evidence>
<comment type="caution">
    <text evidence="20">The sequence shown here is derived from an EMBL/GenBank/DDBJ whole genome shotgun (WGS) entry which is preliminary data.</text>
</comment>
<dbReference type="EMBL" id="SWFS01000422">
    <property type="protein sequence ID" value="KAA8904896.1"/>
    <property type="molecule type" value="Genomic_DNA"/>
</dbReference>